<dbReference type="AlphaFoldDB" id="A0A6J4RW16"/>
<evidence type="ECO:0008006" key="2">
    <source>
        <dbReference type="Google" id="ProtNLM"/>
    </source>
</evidence>
<accession>A0A6J4RW16</accession>
<dbReference type="EMBL" id="CADCVV010000016">
    <property type="protein sequence ID" value="CAA9483169.1"/>
    <property type="molecule type" value="Genomic_DNA"/>
</dbReference>
<sequence>MTRAPAAATLAAFLVPIAAGCGGTPARDTPSVDGISRTVADLEQALAERDLGRICDRILSSEARRRAGGEECPRGLARTTRTVERPELELVSVSLDGDKAVARVRASSADEPPALDSMRFVAADGAWRVDSLSSG</sequence>
<name>A0A6J4RW16_9ACTN</name>
<organism evidence="1">
    <name type="scientific">uncultured Solirubrobacterales bacterium</name>
    <dbReference type="NCBI Taxonomy" id="768556"/>
    <lineage>
        <taxon>Bacteria</taxon>
        <taxon>Bacillati</taxon>
        <taxon>Actinomycetota</taxon>
        <taxon>Thermoleophilia</taxon>
        <taxon>Solirubrobacterales</taxon>
        <taxon>environmental samples</taxon>
    </lineage>
</organism>
<protein>
    <recommendedName>
        <fullName evidence="2">DUF4878 domain-containing protein</fullName>
    </recommendedName>
</protein>
<gene>
    <name evidence="1" type="ORF">AVDCRST_MAG17-300</name>
</gene>
<evidence type="ECO:0000313" key="1">
    <source>
        <dbReference type="EMBL" id="CAA9483169.1"/>
    </source>
</evidence>
<dbReference type="PROSITE" id="PS51257">
    <property type="entry name" value="PROKAR_LIPOPROTEIN"/>
    <property type="match status" value="1"/>
</dbReference>
<reference evidence="1" key="1">
    <citation type="submission" date="2020-02" db="EMBL/GenBank/DDBJ databases">
        <authorList>
            <person name="Meier V. D."/>
        </authorList>
    </citation>
    <scope>NUCLEOTIDE SEQUENCE</scope>
    <source>
        <strain evidence="1">AVDCRST_MAG17</strain>
    </source>
</reference>
<proteinExistence type="predicted"/>